<feature type="transmembrane region" description="Helical" evidence="1">
    <location>
        <begin position="38"/>
        <end position="59"/>
    </location>
</feature>
<keyword evidence="1" id="KW-1133">Transmembrane helix</keyword>
<dbReference type="InterPro" id="IPR021949">
    <property type="entry name" value="DUF3566_TM"/>
</dbReference>
<gene>
    <name evidence="3" type="ORF">B7R21_00400</name>
    <name evidence="4" type="ORF">B7R22_00410</name>
</gene>
<dbReference type="Proteomes" id="UP000256709">
    <property type="component" value="Unassembled WGS sequence"/>
</dbReference>
<feature type="transmembrane region" description="Helical" evidence="1">
    <location>
        <begin position="93"/>
        <end position="121"/>
    </location>
</feature>
<proteinExistence type="predicted"/>
<dbReference type="EMBL" id="NBXA01000001">
    <property type="protein sequence ID" value="RFA17236.1"/>
    <property type="molecule type" value="Genomic_DNA"/>
</dbReference>
<keyword evidence="1" id="KW-0812">Transmembrane</keyword>
<keyword evidence="1" id="KW-0472">Membrane</keyword>
<dbReference type="Proteomes" id="UP000256541">
    <property type="component" value="Unassembled WGS sequence"/>
</dbReference>
<comment type="caution">
    <text evidence="4">The sequence shown here is derived from an EMBL/GenBank/DDBJ whole genome shotgun (WGS) entry which is preliminary data.</text>
</comment>
<evidence type="ECO:0000313" key="3">
    <source>
        <dbReference type="EMBL" id="RFA17236.1"/>
    </source>
</evidence>
<dbReference type="RefSeq" id="WP_116281274.1">
    <property type="nucleotide sequence ID" value="NZ_NBXA01000001.1"/>
</dbReference>
<evidence type="ECO:0000313" key="4">
    <source>
        <dbReference type="EMBL" id="RFA17501.1"/>
    </source>
</evidence>
<accession>A0A3E0W6I6</accession>
<organism evidence="4 5">
    <name type="scientific">Subtercola boreus</name>
    <dbReference type="NCBI Taxonomy" id="120213"/>
    <lineage>
        <taxon>Bacteria</taxon>
        <taxon>Bacillati</taxon>
        <taxon>Actinomycetota</taxon>
        <taxon>Actinomycetes</taxon>
        <taxon>Micrococcales</taxon>
        <taxon>Microbacteriaceae</taxon>
        <taxon>Subtercola</taxon>
    </lineage>
</organism>
<dbReference type="EMBL" id="NBXB01000001">
    <property type="protein sequence ID" value="RFA17501.1"/>
    <property type="molecule type" value="Genomic_DNA"/>
</dbReference>
<dbReference type="Pfam" id="PF12089">
    <property type="entry name" value="DUF3566"/>
    <property type="match status" value="1"/>
</dbReference>
<reference evidence="5 6" key="1">
    <citation type="submission" date="2017-04" db="EMBL/GenBank/DDBJ databases">
        <title>Comparative genome analysis of Subtercola boreus.</title>
        <authorList>
            <person name="Cho Y.-J."/>
            <person name="Cho A."/>
            <person name="Kim O.-S."/>
            <person name="Lee J.-I."/>
        </authorList>
    </citation>
    <scope>NUCLEOTIDE SEQUENCE [LARGE SCALE GENOMIC DNA]</scope>
    <source>
        <strain evidence="3 6">P27444</strain>
        <strain evidence="4 5">P27479</strain>
    </source>
</reference>
<evidence type="ECO:0000256" key="1">
    <source>
        <dbReference type="SAM" id="Phobius"/>
    </source>
</evidence>
<sequence length="136" mass="14692">MSNVAEKLAKKSSRPAQAKQVRLRLVYVDFWSILKLSFLWSIILGIVTVVATFLIWSLLNQTGVFDSVNKVLTEIAGTGSNFNINEFASLGQVMGFAIIVAILDVIVITALGAIAAVLYNLTVKITGGVMLGFTNK</sequence>
<protein>
    <recommendedName>
        <fullName evidence="2">DUF3566 domain-containing protein</fullName>
    </recommendedName>
</protein>
<feature type="domain" description="DUF3566" evidence="2">
    <location>
        <begin position="19"/>
        <end position="134"/>
    </location>
</feature>
<name>A0A3E0W6I6_9MICO</name>
<dbReference type="OrthoDB" id="3240216at2"/>
<evidence type="ECO:0000313" key="5">
    <source>
        <dbReference type="Proteomes" id="UP000256541"/>
    </source>
</evidence>
<evidence type="ECO:0000259" key="2">
    <source>
        <dbReference type="Pfam" id="PF12089"/>
    </source>
</evidence>
<dbReference type="AlphaFoldDB" id="A0A3E0W6I6"/>
<evidence type="ECO:0000313" key="6">
    <source>
        <dbReference type="Proteomes" id="UP000256709"/>
    </source>
</evidence>